<evidence type="ECO:0000313" key="4">
    <source>
        <dbReference type="Proteomes" id="UP000751190"/>
    </source>
</evidence>
<accession>A0A8J5XYQ4</accession>
<organism evidence="3 4">
    <name type="scientific">Diacronema lutheri</name>
    <name type="common">Unicellular marine alga</name>
    <name type="synonym">Monochrysis lutheri</name>
    <dbReference type="NCBI Taxonomy" id="2081491"/>
    <lineage>
        <taxon>Eukaryota</taxon>
        <taxon>Haptista</taxon>
        <taxon>Haptophyta</taxon>
        <taxon>Pavlovophyceae</taxon>
        <taxon>Pavlovales</taxon>
        <taxon>Pavlovaceae</taxon>
        <taxon>Diacronema</taxon>
    </lineage>
</organism>
<name>A0A8J5XYQ4_DIALT</name>
<dbReference type="OrthoDB" id="10356275at2759"/>
<feature type="signal peptide" evidence="2">
    <location>
        <begin position="1"/>
        <end position="16"/>
    </location>
</feature>
<evidence type="ECO:0000256" key="2">
    <source>
        <dbReference type="SAM" id="SignalP"/>
    </source>
</evidence>
<comment type="caution">
    <text evidence="3">The sequence shown here is derived from an EMBL/GenBank/DDBJ whole genome shotgun (WGS) entry which is preliminary data.</text>
</comment>
<keyword evidence="4" id="KW-1185">Reference proteome</keyword>
<proteinExistence type="predicted"/>
<dbReference type="Proteomes" id="UP000751190">
    <property type="component" value="Unassembled WGS sequence"/>
</dbReference>
<feature type="chain" id="PRO_5035162825" evidence="2">
    <location>
        <begin position="17"/>
        <end position="443"/>
    </location>
</feature>
<evidence type="ECO:0000256" key="1">
    <source>
        <dbReference type="SAM" id="MobiDB-lite"/>
    </source>
</evidence>
<keyword evidence="2" id="KW-0732">Signal</keyword>
<feature type="region of interest" description="Disordered" evidence="1">
    <location>
        <begin position="36"/>
        <end position="64"/>
    </location>
</feature>
<sequence length="443" mass="50049">MLASWLAALLLGGSLSVERPMKSARVPRTGPSVAYAAATARQEQPRPPPRRVPHMAGASRQPVAPEPLSAAAAAVTNSPLYMITQKKEITNLITYLHQSRLPIEREPDAPHELRFSRSQIEMARAEFEATLREGEQKQHTLCGLLGQRLLGRYYLQSVVVGELPRTRHRFELSQRVQPTTLLTETDLALGNRVLSQHRVMSNGQWVAPNLVASFVEYHPTVPTAVFALGDACEPNGEAQIYKMISRIKAEQEIFNKVCDEIFDFDRLVRDLSREDKKLASLGHYVKDVFGIKLVVGTVEHARELQSAIEALTFTDDELAGVHVGSRGAESSRLRFIEVKDHLGLQRKGNSGWECIKSVFEWNGGIFEVQIQPLINYCLERERLTKQSHDAFKQKRERARDQVVERVPLFGFYRDILRTLFVEPPSCDGLRIPKFRNVRVLVSQ</sequence>
<dbReference type="EMBL" id="JAGTXO010000005">
    <property type="protein sequence ID" value="KAG8467935.1"/>
    <property type="molecule type" value="Genomic_DNA"/>
</dbReference>
<gene>
    <name evidence="3" type="ORF">KFE25_006987</name>
</gene>
<protein>
    <submittedName>
        <fullName evidence="3">Uncharacterized protein</fullName>
    </submittedName>
</protein>
<reference evidence="3" key="1">
    <citation type="submission" date="2021-05" db="EMBL/GenBank/DDBJ databases">
        <title>The genome of the haptophyte Pavlova lutheri (Diacronema luteri, Pavlovales) - a model for lipid biosynthesis in eukaryotic algae.</title>
        <authorList>
            <person name="Hulatt C.J."/>
            <person name="Posewitz M.C."/>
        </authorList>
    </citation>
    <scope>NUCLEOTIDE SEQUENCE</scope>
    <source>
        <strain evidence="3">NIVA-4/92</strain>
    </source>
</reference>
<dbReference type="OMA" id="SPLWMVT"/>
<dbReference type="AlphaFoldDB" id="A0A8J5XYQ4"/>
<evidence type="ECO:0000313" key="3">
    <source>
        <dbReference type="EMBL" id="KAG8467935.1"/>
    </source>
</evidence>